<name>A0A501WSZ8_9RHOB</name>
<evidence type="ECO:0000256" key="1">
    <source>
        <dbReference type="SAM" id="MobiDB-lite"/>
    </source>
</evidence>
<feature type="transmembrane region" description="Helical" evidence="2">
    <location>
        <begin position="25"/>
        <end position="46"/>
    </location>
</feature>
<dbReference type="AlphaFoldDB" id="A0A501WSZ8"/>
<dbReference type="PANTHER" id="PTHR14136:SF17">
    <property type="entry name" value="BTB_POZ DOMAIN-CONTAINING PROTEIN KCTD9"/>
    <property type="match status" value="1"/>
</dbReference>
<dbReference type="RefSeq" id="WP_140453931.1">
    <property type="nucleotide sequence ID" value="NZ_VFRP01000007.1"/>
</dbReference>
<keyword evidence="2" id="KW-1133">Transmembrane helix</keyword>
<dbReference type="InterPro" id="IPR001646">
    <property type="entry name" value="5peptide_repeat"/>
</dbReference>
<dbReference type="OrthoDB" id="7837851at2"/>
<dbReference type="PANTHER" id="PTHR14136">
    <property type="entry name" value="BTB_POZ DOMAIN-CONTAINING PROTEIN KCTD9"/>
    <property type="match status" value="1"/>
</dbReference>
<sequence length="644" mass="71892">MAEWLRIDDAGITVQIAIPEGLQTAAWLIGLTCGLALVLKLIEVWNRRQPSPRRLWRGLTGSVQRNYVTPLILFGIIALGWSVAAYLWQIPLLIGAMLARLKLQMAGTDTSGIRDIAYTFAALAGMLAILATIPFQLVRVWINERTARTQEANLTTSLINTAVEGLGAEKTVSRIGRPVTFSMGGAPDRTEIEWRGQELPDPPEAGWHRRSGDWQTFDATQPNLEVRIGAIYTLERIARTDPAEHIRVMDILCAYVRENAPARDAMPHEPGEWPEYPEGMTQDHAVRRSAELRERAERLRAWVASLPPPRTDVQAVLEVIGRRDPERIGREEAAETRSGAEGYRLNLRQSNLRRYDLSHLDFRRADLVEARMEGADLWQARMEGADLREARMEGAYLSGARMEGADLREARMEGADLWQARMEGAYLRGARMEGANLWQARMEGADLREARMEGADLWQARMEGAYLRGARMEGANLWQARMEGADLRGARMEGANLSGARMEGADLWQARMEGADLRGADLRNSKWAGASIRASPAHFADLRGAQDVTQAQLDQFIGNAGTLLPEGNAPDTGEPYHVWSCWETPPEGFDDLVRYLYLSNPFVSESELRAEFLCRQDNPARKLENGLPVSAPYPPGHPLAEGEN</sequence>
<dbReference type="Gene3D" id="2.160.20.80">
    <property type="entry name" value="E3 ubiquitin-protein ligase SopA"/>
    <property type="match status" value="2"/>
</dbReference>
<feature type="transmembrane region" description="Helical" evidence="2">
    <location>
        <begin position="67"/>
        <end position="88"/>
    </location>
</feature>
<feature type="transmembrane region" description="Helical" evidence="2">
    <location>
        <begin position="116"/>
        <end position="138"/>
    </location>
</feature>
<evidence type="ECO:0000256" key="2">
    <source>
        <dbReference type="SAM" id="Phobius"/>
    </source>
</evidence>
<evidence type="ECO:0000313" key="4">
    <source>
        <dbReference type="Proteomes" id="UP000319255"/>
    </source>
</evidence>
<keyword evidence="4" id="KW-1185">Reference proteome</keyword>
<dbReference type="Pfam" id="PF00805">
    <property type="entry name" value="Pentapeptide"/>
    <property type="match status" value="4"/>
</dbReference>
<organism evidence="3 4">
    <name type="scientific">Amaricoccus solimangrovi</name>
    <dbReference type="NCBI Taxonomy" id="2589815"/>
    <lineage>
        <taxon>Bacteria</taxon>
        <taxon>Pseudomonadati</taxon>
        <taxon>Pseudomonadota</taxon>
        <taxon>Alphaproteobacteria</taxon>
        <taxon>Rhodobacterales</taxon>
        <taxon>Paracoccaceae</taxon>
        <taxon>Amaricoccus</taxon>
    </lineage>
</organism>
<dbReference type="Proteomes" id="UP000319255">
    <property type="component" value="Unassembled WGS sequence"/>
</dbReference>
<protein>
    <submittedName>
        <fullName evidence="3">Pentapeptide repeat-containing protein</fullName>
    </submittedName>
</protein>
<feature type="region of interest" description="Disordered" evidence="1">
    <location>
        <begin position="623"/>
        <end position="644"/>
    </location>
</feature>
<comment type="caution">
    <text evidence="3">The sequence shown here is derived from an EMBL/GenBank/DDBJ whole genome shotgun (WGS) entry which is preliminary data.</text>
</comment>
<evidence type="ECO:0000313" key="3">
    <source>
        <dbReference type="EMBL" id="TPE51495.1"/>
    </source>
</evidence>
<proteinExistence type="predicted"/>
<dbReference type="EMBL" id="VFRP01000007">
    <property type="protein sequence ID" value="TPE51495.1"/>
    <property type="molecule type" value="Genomic_DNA"/>
</dbReference>
<keyword evidence="2" id="KW-0472">Membrane</keyword>
<reference evidence="3 4" key="1">
    <citation type="submission" date="2019-06" db="EMBL/GenBank/DDBJ databases">
        <title>A novel bacterium of genus Amaricoccus, isolated from marine sediment.</title>
        <authorList>
            <person name="Huang H."/>
            <person name="Mo K."/>
            <person name="Hu Y."/>
        </authorList>
    </citation>
    <scope>NUCLEOTIDE SEQUENCE [LARGE SCALE GENOMIC DNA]</scope>
    <source>
        <strain evidence="3 4">HB172011</strain>
    </source>
</reference>
<keyword evidence="2" id="KW-0812">Transmembrane</keyword>
<gene>
    <name evidence="3" type="ORF">FJM51_09680</name>
</gene>
<dbReference type="SUPFAM" id="SSF141571">
    <property type="entry name" value="Pentapeptide repeat-like"/>
    <property type="match status" value="1"/>
</dbReference>
<dbReference type="InterPro" id="IPR051082">
    <property type="entry name" value="Pentapeptide-BTB/POZ_domain"/>
</dbReference>
<accession>A0A501WSZ8</accession>